<evidence type="ECO:0000313" key="3">
    <source>
        <dbReference type="Proteomes" id="UP000198646"/>
    </source>
</evidence>
<dbReference type="SUPFAM" id="SSF69593">
    <property type="entry name" value="Glycerol-3-phosphate (1)-acyltransferase"/>
    <property type="match status" value="1"/>
</dbReference>
<feature type="domain" description="Phospholipid/glycerol acyltransferase" evidence="1">
    <location>
        <begin position="88"/>
        <end position="211"/>
    </location>
</feature>
<accession>A0ABY0S523</accession>
<dbReference type="RefSeq" id="WP_208596029.1">
    <property type="nucleotide sequence ID" value="NZ_FNJD01000006.1"/>
</dbReference>
<reference evidence="2 3" key="1">
    <citation type="submission" date="2016-10" db="EMBL/GenBank/DDBJ databases">
        <authorList>
            <person name="Varghese N."/>
            <person name="Submissions S."/>
        </authorList>
    </citation>
    <scope>NUCLEOTIDE SEQUENCE [LARGE SCALE GENOMIC DNA]</scope>
    <source>
        <strain evidence="2 3">DSM 17584</strain>
    </source>
</reference>
<dbReference type="CDD" id="cd07986">
    <property type="entry name" value="LPLAT_ACT14924-like"/>
    <property type="match status" value="1"/>
</dbReference>
<evidence type="ECO:0000313" key="2">
    <source>
        <dbReference type="EMBL" id="SDO82022.1"/>
    </source>
</evidence>
<dbReference type="Proteomes" id="UP000198646">
    <property type="component" value="Unassembled WGS sequence"/>
</dbReference>
<protein>
    <submittedName>
        <fullName evidence="2">Hemolysin</fullName>
    </submittedName>
</protein>
<name>A0ABY0S523_9RHOB</name>
<evidence type="ECO:0000259" key="1">
    <source>
        <dbReference type="SMART" id="SM00563"/>
    </source>
</evidence>
<comment type="caution">
    <text evidence="2">The sequence shown here is derived from an EMBL/GenBank/DDBJ whole genome shotgun (WGS) entry which is preliminary data.</text>
</comment>
<dbReference type="EMBL" id="FNJD01000006">
    <property type="protein sequence ID" value="SDO82022.1"/>
    <property type="molecule type" value="Genomic_DNA"/>
</dbReference>
<gene>
    <name evidence="2" type="ORF">SAMN04488512_10634</name>
</gene>
<dbReference type="Pfam" id="PF01553">
    <property type="entry name" value="Acyltransferase"/>
    <property type="match status" value="1"/>
</dbReference>
<dbReference type="InterPro" id="IPR002123">
    <property type="entry name" value="Plipid/glycerol_acylTrfase"/>
</dbReference>
<keyword evidence="3" id="KW-1185">Reference proteome</keyword>
<organism evidence="2 3">
    <name type="scientific">Sulfitobacter litoralis</name>
    <dbReference type="NCBI Taxonomy" id="335975"/>
    <lineage>
        <taxon>Bacteria</taxon>
        <taxon>Pseudomonadati</taxon>
        <taxon>Pseudomonadota</taxon>
        <taxon>Alphaproteobacteria</taxon>
        <taxon>Rhodobacterales</taxon>
        <taxon>Roseobacteraceae</taxon>
        <taxon>Sulfitobacter</taxon>
    </lineage>
</organism>
<dbReference type="InterPro" id="IPR045746">
    <property type="entry name" value="ACT14924-like_Acyltransf_dom"/>
</dbReference>
<sequence>MTLLQPDLRPLTARDISYAYSAKSRPARAFIRLMENSTGRLGLMKRATGYEDDMARGIGFFDVMVQRYGLTLDVVGGSLANIPETGPVIALANHPYGILDGLMLGHMLARRRDGFKIMAHSVFNRAPDLNRHLLPISFDEDKAALALNLRTRKTALEYLGQGGAVGIFPGGTVSTSARPFSRPMDPGWRSFTARMIAKSDATVVPIYFDGHTSRLFQIASHMHHTLRMGLLIKEFRKRVDTPVRVVIGEPIGRNVLDPMAKDAKAMMDFLRKATYELSPGPSKYFDLGFEFEDRHRADR</sequence>
<dbReference type="SMART" id="SM00563">
    <property type="entry name" value="PlsC"/>
    <property type="match status" value="1"/>
</dbReference>
<proteinExistence type="predicted"/>